<evidence type="ECO:0000256" key="6">
    <source>
        <dbReference type="PIRSR" id="PIRSR609283-1"/>
    </source>
</evidence>
<keyword evidence="3" id="KW-0378">Hydrolase</keyword>
<feature type="binding site" evidence="6">
    <location>
        <position position="192"/>
    </location>
    <ligand>
        <name>Ca(2+)</name>
        <dbReference type="ChEBI" id="CHEBI:29108"/>
    </ligand>
</feature>
<evidence type="ECO:0000313" key="9">
    <source>
        <dbReference type="Proteomes" id="UP000663879"/>
    </source>
</evidence>
<name>A0A813M5P0_9BILA</name>
<accession>A0A813M5P0</accession>
<feature type="binding site" evidence="6">
    <location>
        <position position="242"/>
    </location>
    <ligand>
        <name>Ca(2+)</name>
        <dbReference type="ChEBI" id="CHEBI:29108"/>
    </ligand>
</feature>
<evidence type="ECO:0000256" key="5">
    <source>
        <dbReference type="ARBA" id="ARBA00025738"/>
    </source>
</evidence>
<comment type="caution">
    <text evidence="8">The sequence shown here is derived from an EMBL/GenBank/DDBJ whole genome shotgun (WGS) entry which is preliminary data.</text>
</comment>
<keyword evidence="7" id="KW-0472">Membrane</keyword>
<dbReference type="InterPro" id="IPR036258">
    <property type="entry name" value="Apyrase_sf"/>
</dbReference>
<dbReference type="OrthoDB" id="25028at2759"/>
<reference evidence="8" key="1">
    <citation type="submission" date="2021-02" db="EMBL/GenBank/DDBJ databases">
        <authorList>
            <person name="Nowell W R."/>
        </authorList>
    </citation>
    <scope>NUCLEOTIDE SEQUENCE</scope>
    <source>
        <strain evidence="8">Ploen Becks lab</strain>
    </source>
</reference>
<evidence type="ECO:0000256" key="4">
    <source>
        <dbReference type="ARBA" id="ARBA00022837"/>
    </source>
</evidence>
<evidence type="ECO:0000256" key="3">
    <source>
        <dbReference type="ARBA" id="ARBA00022801"/>
    </source>
</evidence>
<evidence type="ECO:0000256" key="7">
    <source>
        <dbReference type="SAM" id="Phobius"/>
    </source>
</evidence>
<feature type="binding site" evidence="6">
    <location>
        <position position="372"/>
    </location>
    <ligand>
        <name>Ca(2+)</name>
        <dbReference type="ChEBI" id="CHEBI:29108"/>
    </ligand>
</feature>
<gene>
    <name evidence="8" type="ORF">OXX778_LOCUS23</name>
</gene>
<dbReference type="GO" id="GO:0045134">
    <property type="term" value="F:UDP phosphatase activity"/>
    <property type="evidence" value="ECO:0007669"/>
    <property type="project" value="TreeGrafter"/>
</dbReference>
<sequence>NLGHGLCKIFTFKKVNKSRLKLKIQWAMNDWMKKVRTPTRYRIGNNQVNLKINSKHVIMTLGISLIFLILYLLIFKQHPDTPTEYKYQQLNDFKNKFVYEIFDNGESKAYNSLYPLNPPVQKGNTKIFNLLAIADLDTSSKIEGKETKFVSFLLKGRLILNDDLRNAEIEFDHEPSELSTQYSYGDRGMELSELIVFNGKLYSCDDRTGIIYEIHADRNMAIPWVILVDGDGKNTSKGFKCEWMTVKNRKLFVGGLGKEWTTSKGVLVNHNPQWVKVVGHLGDVSHVDWVENYNKIRSEGGYSYPGYMVFESCAWSRNENKWYFLPRRASKESYDEKLDEQRATNLMISADENFEKISYKSIGTIVPIRGYSSFKFVPETNERLIIALKSEEDNGSTRTYVTLFDVSGLILIQDKLISDKLKYEGIEFV</sequence>
<dbReference type="GO" id="GO:0005509">
    <property type="term" value="F:calcium ion binding"/>
    <property type="evidence" value="ECO:0007669"/>
    <property type="project" value="InterPro"/>
</dbReference>
<evidence type="ECO:0000313" key="8">
    <source>
        <dbReference type="EMBL" id="CAF0703078.1"/>
    </source>
</evidence>
<dbReference type="Pfam" id="PF06079">
    <property type="entry name" value="Apyrase"/>
    <property type="match status" value="1"/>
</dbReference>
<keyword evidence="9" id="KW-1185">Reference proteome</keyword>
<dbReference type="Proteomes" id="UP000663879">
    <property type="component" value="Unassembled WGS sequence"/>
</dbReference>
<evidence type="ECO:0000256" key="1">
    <source>
        <dbReference type="ARBA" id="ARBA00001913"/>
    </source>
</evidence>
<dbReference type="PANTHER" id="PTHR13023:SF3">
    <property type="entry name" value="SOLUBLE CALCIUM-ACTIVATED NUCLEOTIDASE 1"/>
    <property type="match status" value="1"/>
</dbReference>
<protein>
    <recommendedName>
        <fullName evidence="10">Soluble calcium-activated nucleotidase 1</fullName>
    </recommendedName>
</protein>
<comment type="cofactor">
    <cofactor evidence="1 6">
        <name>Ca(2+)</name>
        <dbReference type="ChEBI" id="CHEBI:29108"/>
    </cofactor>
</comment>
<organism evidence="8 9">
    <name type="scientific">Brachionus calyciflorus</name>
    <dbReference type="NCBI Taxonomy" id="104777"/>
    <lineage>
        <taxon>Eukaryota</taxon>
        <taxon>Metazoa</taxon>
        <taxon>Spiralia</taxon>
        <taxon>Gnathifera</taxon>
        <taxon>Rotifera</taxon>
        <taxon>Eurotatoria</taxon>
        <taxon>Monogononta</taxon>
        <taxon>Pseudotrocha</taxon>
        <taxon>Ploima</taxon>
        <taxon>Brachionidae</taxon>
        <taxon>Brachionus</taxon>
    </lineage>
</organism>
<feature type="binding site" evidence="6">
    <location>
        <position position="193"/>
    </location>
    <ligand>
        <name>Ca(2+)</name>
        <dbReference type="ChEBI" id="CHEBI:29108"/>
    </ligand>
</feature>
<dbReference type="GO" id="GO:0004382">
    <property type="term" value="F:GDP phosphatase activity"/>
    <property type="evidence" value="ECO:0007669"/>
    <property type="project" value="TreeGrafter"/>
</dbReference>
<dbReference type="GO" id="GO:0030166">
    <property type="term" value="P:proteoglycan biosynthetic process"/>
    <property type="evidence" value="ECO:0007669"/>
    <property type="project" value="TreeGrafter"/>
</dbReference>
<dbReference type="AlphaFoldDB" id="A0A813M5P0"/>
<evidence type="ECO:0000256" key="2">
    <source>
        <dbReference type="ARBA" id="ARBA00022723"/>
    </source>
</evidence>
<feature type="non-terminal residue" evidence="8">
    <location>
        <position position="1"/>
    </location>
</feature>
<dbReference type="EMBL" id="CAJNOC010000002">
    <property type="protein sequence ID" value="CAF0703078.1"/>
    <property type="molecule type" value="Genomic_DNA"/>
</dbReference>
<comment type="similarity">
    <text evidence="5">Belongs to the apyrase family.</text>
</comment>
<feature type="binding site" evidence="6">
    <location>
        <position position="424"/>
    </location>
    <ligand>
        <name>Ca(2+)</name>
        <dbReference type="ChEBI" id="CHEBI:29108"/>
    </ligand>
</feature>
<dbReference type="InterPro" id="IPR009283">
    <property type="entry name" value="Apyrase"/>
</dbReference>
<keyword evidence="7" id="KW-1133">Transmembrane helix</keyword>
<proteinExistence type="inferred from homology"/>
<dbReference type="SUPFAM" id="SSF101887">
    <property type="entry name" value="Apyrase"/>
    <property type="match status" value="1"/>
</dbReference>
<evidence type="ECO:0008006" key="10">
    <source>
        <dbReference type="Google" id="ProtNLM"/>
    </source>
</evidence>
<dbReference type="Gene3D" id="2.120.10.100">
    <property type="entry name" value="Apyrase"/>
    <property type="match status" value="1"/>
</dbReference>
<feature type="binding site" evidence="6">
    <location>
        <position position="311"/>
    </location>
    <ligand>
        <name>Ca(2+)</name>
        <dbReference type="ChEBI" id="CHEBI:29108"/>
    </ligand>
</feature>
<keyword evidence="4 6" id="KW-0106">Calcium</keyword>
<dbReference type="PANTHER" id="PTHR13023">
    <property type="entry name" value="APYRASE"/>
    <property type="match status" value="1"/>
</dbReference>
<keyword evidence="2 6" id="KW-0479">Metal-binding</keyword>
<dbReference type="FunFam" id="2.120.10.100:FF:000001">
    <property type="entry name" value="Soluble calcium-activated nucleotidase 1"/>
    <property type="match status" value="1"/>
</dbReference>
<keyword evidence="7" id="KW-0812">Transmembrane</keyword>
<feature type="transmembrane region" description="Helical" evidence="7">
    <location>
        <begin position="57"/>
        <end position="75"/>
    </location>
</feature>